<dbReference type="InterPro" id="IPR022310">
    <property type="entry name" value="NAD/GMP_synthase"/>
</dbReference>
<comment type="function">
    <text evidence="7">Catalyzes the ATP-dependent amidation of deamido-NAD to form NAD. Uses L-glutamine as a nitrogen source.</text>
</comment>
<dbReference type="HAMAP" id="MF_02090">
    <property type="entry name" value="NadE_glutamine_dep"/>
    <property type="match status" value="1"/>
</dbReference>
<feature type="binding site" evidence="7">
    <location>
        <position position="117"/>
    </location>
    <ligand>
        <name>L-glutamine</name>
        <dbReference type="ChEBI" id="CHEBI:58359"/>
    </ligand>
</feature>
<dbReference type="GO" id="GO:0003952">
    <property type="term" value="F:NAD+ synthase (glutamine-hydrolyzing) activity"/>
    <property type="evidence" value="ECO:0007669"/>
    <property type="project" value="UniProtKB-UniRule"/>
</dbReference>
<dbReference type="UniPathway" id="UPA00253">
    <property type="reaction ID" value="UER00334"/>
</dbReference>
<dbReference type="GO" id="GO:0008795">
    <property type="term" value="F:NAD+ synthase activity"/>
    <property type="evidence" value="ECO:0007669"/>
    <property type="project" value="UniProtKB-UniRule"/>
</dbReference>
<organism evidence="11 12">
    <name type="scientific">Acinetobacter venetianus</name>
    <dbReference type="NCBI Taxonomy" id="52133"/>
    <lineage>
        <taxon>Bacteria</taxon>
        <taxon>Pseudomonadati</taxon>
        <taxon>Pseudomonadota</taxon>
        <taxon>Gammaproteobacteria</taxon>
        <taxon>Moraxellales</taxon>
        <taxon>Moraxellaceae</taxon>
        <taxon>Acinetobacter</taxon>
    </lineage>
</organism>
<dbReference type="PROSITE" id="PS50263">
    <property type="entry name" value="CN_HYDROLASE"/>
    <property type="match status" value="1"/>
</dbReference>
<feature type="binding site" evidence="7">
    <location>
        <position position="398"/>
    </location>
    <ligand>
        <name>deamido-NAD(+)</name>
        <dbReference type="ChEBI" id="CHEBI:58437"/>
        <note>ligand shared between two neighboring subunits</note>
    </ligand>
</feature>
<evidence type="ECO:0000313" key="11">
    <source>
        <dbReference type="EMBL" id="KXZ72382.1"/>
    </source>
</evidence>
<dbReference type="FunFam" id="3.40.50.620:FF:000106">
    <property type="entry name" value="Glutamine-dependent NAD(+) synthetase"/>
    <property type="match status" value="1"/>
</dbReference>
<dbReference type="PANTHER" id="PTHR23090:SF9">
    <property type="entry name" value="GLUTAMINE-DEPENDENT NAD(+) SYNTHETASE"/>
    <property type="match status" value="1"/>
</dbReference>
<feature type="binding site" evidence="7">
    <location>
        <position position="369"/>
    </location>
    <ligand>
        <name>deamido-NAD(+)</name>
        <dbReference type="ChEBI" id="CHEBI:58437"/>
        <note>ligand shared between two neighboring subunits</note>
    </ligand>
</feature>
<comment type="pathway">
    <text evidence="1 7 8">Cofactor biosynthesis; NAD(+) biosynthesis; NAD(+) from deamido-NAD(+) (L-Gln route): step 1/1.</text>
</comment>
<dbReference type="NCBIfam" id="TIGR00552">
    <property type="entry name" value="nadE"/>
    <property type="match status" value="1"/>
</dbReference>
<evidence type="ECO:0000256" key="6">
    <source>
        <dbReference type="ARBA" id="ARBA00023027"/>
    </source>
</evidence>
<comment type="similarity">
    <text evidence="2 7 8">In the C-terminal section; belongs to the NAD synthetase family.</text>
</comment>
<dbReference type="Gene3D" id="3.60.110.10">
    <property type="entry name" value="Carbon-nitrogen hydrolase"/>
    <property type="match status" value="1"/>
</dbReference>
<feature type="binding site" evidence="7">
    <location>
        <position position="179"/>
    </location>
    <ligand>
        <name>L-glutamine</name>
        <dbReference type="ChEBI" id="CHEBI:58359"/>
    </ligand>
</feature>
<dbReference type="EMBL" id="JRHX01000027">
    <property type="protein sequence ID" value="KXZ72382.1"/>
    <property type="molecule type" value="Genomic_DNA"/>
</dbReference>
<evidence type="ECO:0000259" key="10">
    <source>
        <dbReference type="PROSITE" id="PS50263"/>
    </source>
</evidence>
<dbReference type="EC" id="6.3.5.1" evidence="7 8"/>
<feature type="binding site" evidence="7">
    <location>
        <position position="173"/>
    </location>
    <ligand>
        <name>L-glutamine</name>
        <dbReference type="ChEBI" id="CHEBI:58359"/>
    </ligand>
</feature>
<dbReference type="PANTHER" id="PTHR23090">
    <property type="entry name" value="NH 3 /GLUTAMINE-DEPENDENT NAD + SYNTHETASE"/>
    <property type="match status" value="1"/>
</dbReference>
<evidence type="ECO:0000256" key="4">
    <source>
        <dbReference type="ARBA" id="ARBA00022741"/>
    </source>
</evidence>
<keyword evidence="4 7" id="KW-0547">Nucleotide-binding</keyword>
<dbReference type="RefSeq" id="WP_019385029.1">
    <property type="nucleotide sequence ID" value="NZ_JRHX01000027.1"/>
</dbReference>
<feature type="binding site" evidence="7">
    <location>
        <position position="393"/>
    </location>
    <ligand>
        <name>ATP</name>
        <dbReference type="ChEBI" id="CHEBI:30616"/>
    </ligand>
</feature>
<dbReference type="Pfam" id="PF00795">
    <property type="entry name" value="CN_hydrolase"/>
    <property type="match status" value="1"/>
</dbReference>
<dbReference type="CDD" id="cd07570">
    <property type="entry name" value="GAT_Gln-NAD-synth"/>
    <property type="match status" value="1"/>
</dbReference>
<keyword evidence="6 7" id="KW-0520">NAD</keyword>
<evidence type="ECO:0000256" key="2">
    <source>
        <dbReference type="ARBA" id="ARBA00007145"/>
    </source>
</evidence>
<feature type="binding site" evidence="7">
    <location>
        <begin position="286"/>
        <end position="293"/>
    </location>
    <ligand>
        <name>ATP</name>
        <dbReference type="ChEBI" id="CHEBI:30616"/>
    </ligand>
</feature>
<feature type="active site" description="Nucleophile; for glutaminase activity" evidence="7">
    <location>
        <position position="147"/>
    </location>
</feature>
<evidence type="ECO:0000256" key="1">
    <source>
        <dbReference type="ARBA" id="ARBA00005188"/>
    </source>
</evidence>
<dbReference type="GO" id="GO:0009435">
    <property type="term" value="P:NAD+ biosynthetic process"/>
    <property type="evidence" value="ECO:0007669"/>
    <property type="project" value="UniProtKB-UniRule"/>
</dbReference>
<evidence type="ECO:0000256" key="8">
    <source>
        <dbReference type="PIRNR" id="PIRNR006630"/>
    </source>
</evidence>
<dbReference type="PIRSF" id="PIRSF006630">
    <property type="entry name" value="NADS_GAT"/>
    <property type="match status" value="1"/>
</dbReference>
<feature type="binding site" evidence="7">
    <location>
        <position position="510"/>
    </location>
    <ligand>
        <name>deamido-NAD(+)</name>
        <dbReference type="ChEBI" id="CHEBI:58437"/>
        <note>ligand shared between two neighboring subunits</note>
    </ligand>
</feature>
<gene>
    <name evidence="7 11" type="primary">nadE</name>
    <name evidence="11" type="ORF">AVENLUH13518_00530</name>
</gene>
<evidence type="ECO:0000256" key="3">
    <source>
        <dbReference type="ARBA" id="ARBA00022598"/>
    </source>
</evidence>
<dbReference type="InterPro" id="IPR003694">
    <property type="entry name" value="NAD_synthase"/>
</dbReference>
<dbReference type="InterPro" id="IPR014445">
    <property type="entry name" value="Gln-dep_NAD_synthase"/>
</dbReference>
<dbReference type="GO" id="GO:0005737">
    <property type="term" value="C:cytoplasm"/>
    <property type="evidence" value="ECO:0007669"/>
    <property type="project" value="InterPro"/>
</dbReference>
<name>A0A150HZS0_9GAMM</name>
<dbReference type="Proteomes" id="UP000075544">
    <property type="component" value="Unassembled WGS sequence"/>
</dbReference>
<feature type="active site" description="For glutaminase activity" evidence="7">
    <location>
        <position position="111"/>
    </location>
</feature>
<keyword evidence="5 7" id="KW-0067">ATP-binding</keyword>
<reference evidence="11 12" key="1">
    <citation type="journal article" date="2016" name="Sci. Rep.">
        <title>Genomic and phenotypic characterization of the species Acinetobacter venetianus.</title>
        <authorList>
            <person name="Fondi M."/>
            <person name="Maida I."/>
            <person name="Perrin E."/>
            <person name="Orlandini V."/>
            <person name="La Torre L."/>
            <person name="Bosi E."/>
            <person name="Negroni A."/>
            <person name="Zanaroli G."/>
            <person name="Fava F."/>
            <person name="Decorosi F."/>
            <person name="Giovannetti L."/>
            <person name="Viti C."/>
            <person name="Vaneechoutte M."/>
            <person name="Dijkshoorn L."/>
            <person name="Fani R."/>
        </authorList>
    </citation>
    <scope>NUCLEOTIDE SEQUENCE [LARGE SCALE GENOMIC DNA]</scope>
    <source>
        <strain evidence="11 12">LUH13518</strain>
    </source>
</reference>
<feature type="domain" description="CN hydrolase" evidence="10">
    <location>
        <begin position="4"/>
        <end position="243"/>
    </location>
</feature>
<keyword evidence="3 7" id="KW-0436">Ligase</keyword>
<dbReference type="Pfam" id="PF02540">
    <property type="entry name" value="NAD_synthase"/>
    <property type="match status" value="1"/>
</dbReference>
<comment type="catalytic activity">
    <reaction evidence="7 8">
        <text>deamido-NAD(+) + L-glutamine + ATP + H2O = L-glutamate + AMP + diphosphate + NAD(+) + H(+)</text>
        <dbReference type="Rhea" id="RHEA:24384"/>
        <dbReference type="ChEBI" id="CHEBI:15377"/>
        <dbReference type="ChEBI" id="CHEBI:15378"/>
        <dbReference type="ChEBI" id="CHEBI:29985"/>
        <dbReference type="ChEBI" id="CHEBI:30616"/>
        <dbReference type="ChEBI" id="CHEBI:33019"/>
        <dbReference type="ChEBI" id="CHEBI:57540"/>
        <dbReference type="ChEBI" id="CHEBI:58359"/>
        <dbReference type="ChEBI" id="CHEBI:58437"/>
        <dbReference type="ChEBI" id="CHEBI:456215"/>
        <dbReference type="EC" id="6.3.5.1"/>
    </reaction>
</comment>
<evidence type="ECO:0000256" key="9">
    <source>
        <dbReference type="RuleBase" id="RU003811"/>
    </source>
</evidence>
<evidence type="ECO:0000256" key="5">
    <source>
        <dbReference type="ARBA" id="ARBA00022840"/>
    </source>
</evidence>
<dbReference type="NCBIfam" id="NF010588">
    <property type="entry name" value="PRK13981.1"/>
    <property type="match status" value="1"/>
</dbReference>
<dbReference type="SUPFAM" id="SSF56317">
    <property type="entry name" value="Carbon-nitrogen hydrolase"/>
    <property type="match status" value="1"/>
</dbReference>
<dbReference type="AlphaFoldDB" id="A0A150HZS0"/>
<proteinExistence type="inferred from homology"/>
<dbReference type="SUPFAM" id="SSF52402">
    <property type="entry name" value="Adenine nucleotide alpha hydrolases-like"/>
    <property type="match status" value="1"/>
</dbReference>
<dbReference type="InterPro" id="IPR036526">
    <property type="entry name" value="C-N_Hydrolase_sf"/>
</dbReference>
<dbReference type="PATRIC" id="fig|52133.19.peg.554"/>
<evidence type="ECO:0000313" key="12">
    <source>
        <dbReference type="Proteomes" id="UP000075544"/>
    </source>
</evidence>
<sequence>MKNFKVALAQFSPHIGNIDANTQKMVEQANLAKQQKADLVIFPELSTIGYPAEDLLLRPNLQKRTQKAFAQLSEVKDILMVFGFVHQTEDGHRYNSAAVMKDGQVLGIYNKHNLPNYSVFDEKRYFQDGHQHLIFEYLGHKFGVLICEDVWSLNTVKQLSQLNVETVLVLNASPYEVGKPQHRVQTLNELAKQLSLNVIYVNQVGGQDDLIFDGSSFVCNNNGQAALQAPSFKEDLYIAEYDAEQKQFKTSETAPALETFAEIYQALVLATRDYVQRSGFPGVILGLSGGIDSALTLAIAVDAIGADKVQAVMMPYTYTSQMSVEDATEQARRMGVTFGIAEIHPIVNSFMQTLYPFFGNSPADATEENLQARTRGTLLMGLSNKFGNLVLSTGNKSEISVGYCTLYGDMVGGFSVLKDVYKTIVFELAKYRNTLDETPVIPERVITRPPSAELRPDQKDQDSLPAYDVLDAILYAYIEEDLSQADIIAKGYEAEVVEKVIRLVDRNEYKRRQGAIGPRISSRAFSRERRYPIVNGWTAND</sequence>
<dbReference type="InterPro" id="IPR014729">
    <property type="entry name" value="Rossmann-like_a/b/a_fold"/>
</dbReference>
<comment type="caution">
    <text evidence="7">Lacks conserved residue(s) required for the propagation of feature annotation.</text>
</comment>
<accession>A0A150HZS0</accession>
<comment type="caution">
    <text evidence="11">The sequence shown here is derived from an EMBL/GenBank/DDBJ whole genome shotgun (WGS) entry which is preliminary data.</text>
</comment>
<dbReference type="Gene3D" id="3.40.50.620">
    <property type="entry name" value="HUPs"/>
    <property type="match status" value="1"/>
</dbReference>
<dbReference type="CDD" id="cd00553">
    <property type="entry name" value="NAD_synthase"/>
    <property type="match status" value="1"/>
</dbReference>
<evidence type="ECO:0000256" key="7">
    <source>
        <dbReference type="HAMAP-Rule" id="MF_02090"/>
    </source>
</evidence>
<dbReference type="GO" id="GO:0005524">
    <property type="term" value="F:ATP binding"/>
    <property type="evidence" value="ECO:0007669"/>
    <property type="project" value="UniProtKB-UniRule"/>
</dbReference>
<comment type="similarity">
    <text evidence="9">Belongs to the NAD synthetase family.</text>
</comment>
<dbReference type="GO" id="GO:0004359">
    <property type="term" value="F:glutaminase activity"/>
    <property type="evidence" value="ECO:0007669"/>
    <property type="project" value="InterPro"/>
</dbReference>
<feature type="active site" description="Proton acceptor; for glutaminase activity" evidence="7">
    <location>
        <position position="44"/>
    </location>
</feature>
<dbReference type="InterPro" id="IPR003010">
    <property type="entry name" value="C-N_Hydrolase"/>
</dbReference>
<protein>
    <recommendedName>
        <fullName evidence="7 8">Glutamine-dependent NAD(+) synthetase</fullName>
        <ecNumber evidence="7 8">6.3.5.1</ecNumber>
    </recommendedName>
    <alternativeName>
        <fullName evidence="7 8">NAD(+) synthase [glutamine-hydrolyzing]</fullName>
    </alternativeName>
</protein>